<dbReference type="GO" id="GO:0030968">
    <property type="term" value="P:endoplasmic reticulum unfolded protein response"/>
    <property type="evidence" value="ECO:0007669"/>
    <property type="project" value="TreeGrafter"/>
</dbReference>
<feature type="compositionally biased region" description="Polar residues" evidence="4">
    <location>
        <begin position="925"/>
        <end position="935"/>
    </location>
</feature>
<feature type="compositionally biased region" description="Low complexity" evidence="4">
    <location>
        <begin position="910"/>
        <end position="919"/>
    </location>
</feature>
<feature type="compositionally biased region" description="Pro residues" evidence="4">
    <location>
        <begin position="356"/>
        <end position="368"/>
    </location>
</feature>
<evidence type="ECO:0000259" key="5">
    <source>
        <dbReference type="Pfam" id="PF13360"/>
    </source>
</evidence>
<feature type="compositionally biased region" description="Low complexity" evidence="4">
    <location>
        <begin position="424"/>
        <end position="433"/>
    </location>
</feature>
<dbReference type="Pfam" id="PF13360">
    <property type="entry name" value="PQQ_2"/>
    <property type="match status" value="2"/>
</dbReference>
<evidence type="ECO:0000256" key="4">
    <source>
        <dbReference type="SAM" id="MobiDB-lite"/>
    </source>
</evidence>
<feature type="compositionally biased region" description="Low complexity" evidence="4">
    <location>
        <begin position="868"/>
        <end position="886"/>
    </location>
</feature>
<evidence type="ECO:0000313" key="7">
    <source>
        <dbReference type="Proteomes" id="UP000636960"/>
    </source>
</evidence>
<keyword evidence="2" id="KW-0067">ATP-binding</keyword>
<dbReference type="GO" id="GO:0140662">
    <property type="term" value="F:ATP-dependent protein folding chaperone"/>
    <property type="evidence" value="ECO:0007669"/>
    <property type="project" value="InterPro"/>
</dbReference>
<accession>A0A919K4X7</accession>
<protein>
    <recommendedName>
        <fullName evidence="5">Pyrrolo-quinoline quinone repeat domain-containing protein</fullName>
    </recommendedName>
</protein>
<dbReference type="InterPro" id="IPR018391">
    <property type="entry name" value="PQQ_b-propeller_rpt"/>
</dbReference>
<name>A0A919K4X7_9ACTN</name>
<dbReference type="PRINTS" id="PR00301">
    <property type="entry name" value="HEATSHOCK70"/>
</dbReference>
<dbReference type="InterPro" id="IPR013126">
    <property type="entry name" value="Hsp_70_fam"/>
</dbReference>
<evidence type="ECO:0000256" key="1">
    <source>
        <dbReference type="ARBA" id="ARBA00022741"/>
    </source>
</evidence>
<dbReference type="Gene3D" id="3.30.420.40">
    <property type="match status" value="2"/>
</dbReference>
<evidence type="ECO:0000313" key="6">
    <source>
        <dbReference type="EMBL" id="GIE99629.1"/>
    </source>
</evidence>
<comment type="caution">
    <text evidence="6">The sequence shown here is derived from an EMBL/GenBank/DDBJ whole genome shotgun (WGS) entry which is preliminary data.</text>
</comment>
<dbReference type="Pfam" id="PF00012">
    <property type="entry name" value="HSP70"/>
    <property type="match status" value="2"/>
</dbReference>
<evidence type="ECO:0000256" key="3">
    <source>
        <dbReference type="ARBA" id="ARBA00023186"/>
    </source>
</evidence>
<feature type="domain" description="Pyrrolo-quinoline quinone repeat" evidence="5">
    <location>
        <begin position="702"/>
        <end position="867"/>
    </location>
</feature>
<sequence>MVEYGLGVDLGTTHTAAAINVGGAVETVRLGARRDEIPSLVFLRTDGEVLVGEAAQRRGEAEPTRLAREFKRRLGDPVPVLLGGTPMSAHALAARLLRHVTDTVTHTQEAPPVRIVLTHPANWGPYKRELLQQAAGLADLPQVTLRTEPEAAAVRFAGTARVAAGETIAVYDLGGGTFDAAVLRKTAEGFTVLGEPQGVEQLGGIDFDEAILEHVRTTVGASLELTDADLTDPAVTEALARLRRECVEAKESLSFDTEVEIPVALPRLHTRVRLSRAEFEAMIAPALGDTVSALRRALRSAGVEAGELRCIVLAGGSARIPLVGSLVSEAFGRPVAVDEQPEMGIALGAARLAGPAGPPPAGPPPAGPPVRTQSPAVPRPGYVPFSGASGAPGQAVGPRPAAGARFTPPSTVPGAGFAAGTARVPGGAPSGSPGVPGGAPSGSSGVPGGAPSGSPGTPGGAPSGVPGGGSAFGTAGGGAPGGVSARDRLRAYRWPVIGGVAAVLLAATAVTAAAAWPDGDDDKVVTTAGPGADASGAPAVAAAGLLWRTATGVPATGAPAVAGDRVLVGGQDGTLRAYRRADGQLDWELAVGAGLRVADRVAAGVAYATTADGAVLAVDAERGEVLWRRDTGGAVDARPVAGDDRVFVGGGGTVMHAYQVGGSHRRWRAWPGVEIQGAPAVSGEIAVVAGDDGRLHGMNGFGEVLWKRRVGDVTAGPVAAGDAVCAAVDARSVHCLRASDGEQLSKIDFTGAGPAALAGVDAAVFVTAADRSVSAWDTHGGGLRWRHRPGGGAAEAGFPAVYGTGVAVTYPDGRVAGLDAGLGTELWQYAAGDRFAVAPAGDEAGVFAVAGNGTLYALRPPGDAIAVPRPAATTASPTREATSPTPSRRPRTTRPTRSTSPTTAPPPTNPTTEPTTTTPPTLPTDSTVEPKSAPSTKLKAEPST</sequence>
<proteinExistence type="predicted"/>
<feature type="region of interest" description="Disordered" evidence="4">
    <location>
        <begin position="351"/>
        <end position="482"/>
    </location>
</feature>
<dbReference type="GO" id="GO:0005524">
    <property type="term" value="F:ATP binding"/>
    <property type="evidence" value="ECO:0007669"/>
    <property type="project" value="UniProtKB-KW"/>
</dbReference>
<dbReference type="SUPFAM" id="SSF50998">
    <property type="entry name" value="Quinoprotein alcohol dehydrogenase-like"/>
    <property type="match status" value="1"/>
</dbReference>
<keyword evidence="1" id="KW-0547">Nucleotide-binding</keyword>
<dbReference type="InterPro" id="IPR015943">
    <property type="entry name" value="WD40/YVTN_repeat-like_dom_sf"/>
</dbReference>
<dbReference type="InterPro" id="IPR043129">
    <property type="entry name" value="ATPase_NBD"/>
</dbReference>
<organism evidence="6 7">
    <name type="scientific">Paractinoplanes rishiriensis</name>
    <dbReference type="NCBI Taxonomy" id="1050105"/>
    <lineage>
        <taxon>Bacteria</taxon>
        <taxon>Bacillati</taxon>
        <taxon>Actinomycetota</taxon>
        <taxon>Actinomycetes</taxon>
        <taxon>Micromonosporales</taxon>
        <taxon>Micromonosporaceae</taxon>
        <taxon>Paractinoplanes</taxon>
    </lineage>
</organism>
<keyword evidence="3" id="KW-0143">Chaperone</keyword>
<dbReference type="SUPFAM" id="SSF53067">
    <property type="entry name" value="Actin-like ATPase domain"/>
    <property type="match status" value="2"/>
</dbReference>
<dbReference type="InterPro" id="IPR011047">
    <property type="entry name" value="Quinoprotein_ADH-like_sf"/>
</dbReference>
<evidence type="ECO:0000256" key="2">
    <source>
        <dbReference type="ARBA" id="ARBA00022840"/>
    </source>
</evidence>
<dbReference type="RefSeq" id="WP_203786613.1">
    <property type="nucleotide sequence ID" value="NZ_BOMV01000076.1"/>
</dbReference>
<feature type="compositionally biased region" description="Gly residues" evidence="4">
    <location>
        <begin position="434"/>
        <end position="481"/>
    </location>
</feature>
<dbReference type="PANTHER" id="PTHR45639">
    <property type="entry name" value="HSC70CB, ISOFORM G-RELATED"/>
    <property type="match status" value="1"/>
</dbReference>
<keyword evidence="7" id="KW-1185">Reference proteome</keyword>
<feature type="region of interest" description="Disordered" evidence="4">
    <location>
        <begin position="866"/>
        <end position="944"/>
    </location>
</feature>
<feature type="domain" description="Pyrrolo-quinoline quinone repeat" evidence="5">
    <location>
        <begin position="544"/>
        <end position="627"/>
    </location>
</feature>
<gene>
    <name evidence="6" type="ORF">Ari01nite_70940</name>
</gene>
<dbReference type="EMBL" id="BOMV01000076">
    <property type="protein sequence ID" value="GIE99629.1"/>
    <property type="molecule type" value="Genomic_DNA"/>
</dbReference>
<dbReference type="AlphaFoldDB" id="A0A919K4X7"/>
<dbReference type="Proteomes" id="UP000636960">
    <property type="component" value="Unassembled WGS sequence"/>
</dbReference>
<dbReference type="InterPro" id="IPR002372">
    <property type="entry name" value="PQQ_rpt_dom"/>
</dbReference>
<dbReference type="Gene3D" id="2.130.10.10">
    <property type="entry name" value="YVTN repeat-like/Quinoprotein amine dehydrogenase"/>
    <property type="match status" value="2"/>
</dbReference>
<dbReference type="PANTHER" id="PTHR45639:SF34">
    <property type="entry name" value="CHAPERONE PROTEIN DNAK"/>
    <property type="match status" value="1"/>
</dbReference>
<dbReference type="Gene3D" id="3.90.640.10">
    <property type="entry name" value="Actin, Chain A, domain 4"/>
    <property type="match status" value="1"/>
</dbReference>
<dbReference type="SMART" id="SM00564">
    <property type="entry name" value="PQQ"/>
    <property type="match status" value="5"/>
</dbReference>
<reference evidence="6" key="1">
    <citation type="submission" date="2021-01" db="EMBL/GenBank/DDBJ databases">
        <title>Whole genome shotgun sequence of Actinoplanes rishiriensis NBRC 108556.</title>
        <authorList>
            <person name="Komaki H."/>
            <person name="Tamura T."/>
        </authorList>
    </citation>
    <scope>NUCLEOTIDE SEQUENCE</scope>
    <source>
        <strain evidence="6">NBRC 108556</strain>
    </source>
</reference>